<keyword evidence="3" id="KW-1185">Reference proteome</keyword>
<accession>A0ABS9E7X9</accession>
<feature type="transmembrane region" description="Helical" evidence="1">
    <location>
        <begin position="129"/>
        <end position="148"/>
    </location>
</feature>
<feature type="transmembrane region" description="Helical" evidence="1">
    <location>
        <begin position="160"/>
        <end position="176"/>
    </location>
</feature>
<feature type="transmembrane region" description="Helical" evidence="1">
    <location>
        <begin position="35"/>
        <end position="59"/>
    </location>
</feature>
<dbReference type="EMBL" id="JAKGTI010000001">
    <property type="protein sequence ID" value="MCF4097875.1"/>
    <property type="molecule type" value="Genomic_DNA"/>
</dbReference>
<organism evidence="2 3">
    <name type="scientific">Maritalea mediterranea</name>
    <dbReference type="NCBI Taxonomy" id="2909667"/>
    <lineage>
        <taxon>Bacteria</taxon>
        <taxon>Pseudomonadati</taxon>
        <taxon>Pseudomonadota</taxon>
        <taxon>Alphaproteobacteria</taxon>
        <taxon>Hyphomicrobiales</taxon>
        <taxon>Devosiaceae</taxon>
        <taxon>Maritalea</taxon>
    </lineage>
</organism>
<evidence type="ECO:0000313" key="2">
    <source>
        <dbReference type="EMBL" id="MCF4097875.1"/>
    </source>
</evidence>
<proteinExistence type="predicted"/>
<sequence>MTDNKSDPDPKSDLAYVRAMTERAARAPLLGGRFLLLWGGLLVLTYLGHFAVITGFAGLPVETLAFLWPAFGIFGALGTVLLSRNTAPKPGAFAVGNVVQREIWQGAGLGILLFVIGVILATMQGASPIMFDMIAAVALALYGAAFLATAAASQLRWMRVPAWISFFAAAGVPLLAGSSLLYLALAGVVVLVSVVPGLILMRHEPPALHTAEQV</sequence>
<dbReference type="Proteomes" id="UP001201217">
    <property type="component" value="Unassembled WGS sequence"/>
</dbReference>
<evidence type="ECO:0000313" key="3">
    <source>
        <dbReference type="Proteomes" id="UP001201217"/>
    </source>
</evidence>
<keyword evidence="1" id="KW-0812">Transmembrane</keyword>
<feature type="transmembrane region" description="Helical" evidence="1">
    <location>
        <begin position="103"/>
        <end position="123"/>
    </location>
</feature>
<gene>
    <name evidence="2" type="ORF">L1I42_05165</name>
</gene>
<feature type="transmembrane region" description="Helical" evidence="1">
    <location>
        <begin position="65"/>
        <end position="82"/>
    </location>
</feature>
<reference evidence="2 3" key="1">
    <citation type="submission" date="2022-01" db="EMBL/GenBank/DDBJ databases">
        <title>Maritalea mediterranea sp. nov., isolated from marine plastic residues from the Malva-rosa beach (Valencia, Spain).</title>
        <authorList>
            <person name="Vidal-Verdu A."/>
            <person name="Molina-Menor E."/>
            <person name="Pascual J."/>
            <person name="Pereto J."/>
            <person name="Porcar M."/>
        </authorList>
    </citation>
    <scope>NUCLEOTIDE SEQUENCE [LARGE SCALE GENOMIC DNA]</scope>
    <source>
        <strain evidence="2 3">P4.10X</strain>
    </source>
</reference>
<keyword evidence="1" id="KW-1133">Transmembrane helix</keyword>
<evidence type="ECO:0000256" key="1">
    <source>
        <dbReference type="SAM" id="Phobius"/>
    </source>
</evidence>
<keyword evidence="1" id="KW-0472">Membrane</keyword>
<name>A0ABS9E7X9_9HYPH</name>
<dbReference type="RefSeq" id="WP_236113420.1">
    <property type="nucleotide sequence ID" value="NZ_JAKGTI010000001.1"/>
</dbReference>
<comment type="caution">
    <text evidence="2">The sequence shown here is derived from an EMBL/GenBank/DDBJ whole genome shotgun (WGS) entry which is preliminary data.</text>
</comment>
<protein>
    <submittedName>
        <fullName evidence="2">Uncharacterized protein</fullName>
    </submittedName>
</protein>